<dbReference type="InterPro" id="IPR003593">
    <property type="entry name" value="AAA+_ATPase"/>
</dbReference>
<keyword evidence="6" id="KW-0472">Membrane</keyword>
<dbReference type="Pfam" id="PF00005">
    <property type="entry name" value="ABC_tran"/>
    <property type="match status" value="1"/>
</dbReference>
<sequence>MATDIHGPVTGLATEKGTDKGTEERTEQATGTGAANAAAPSTAASSSPSVAVQVDGLVRAFGDRVVIDGLQLTIRPGEFVALLGRSGCGKSTLLRVLAGLDREIGGEVLAPRRKAVAFQAPRLMPWKKVWRNVLLGLPGRPERETAVRALAEVGLGHRADAWPKTLSGGEAQRASLARALVREPDLLLLDEPFGALDALTRIKAQRLVAELWQERGCAVLLVTHDVEEALLLADRALVMEDGRIAYETAVDLPRPRDISDPRFAALRARLLARLGVTEDTEQAAELTTQEPEKPVLDTAPEEAPEVDNEHRNTGQPHIQNENQNANQSTHQSTHQNENRVAGRSTNRNANRNGTEAP</sequence>
<feature type="region of interest" description="Disordered" evidence="7">
    <location>
        <begin position="1"/>
        <end position="46"/>
    </location>
</feature>
<keyword evidence="10" id="KW-1185">Reference proteome</keyword>
<protein>
    <recommendedName>
        <fullName evidence="8">ABC transporter domain-containing protein</fullName>
    </recommendedName>
</protein>
<dbReference type="PROSITE" id="PS50893">
    <property type="entry name" value="ABC_TRANSPORTER_2"/>
    <property type="match status" value="1"/>
</dbReference>
<organism evidence="9 10">
    <name type="scientific">Streptomyces nigrescens</name>
    <dbReference type="NCBI Taxonomy" id="1920"/>
    <lineage>
        <taxon>Bacteria</taxon>
        <taxon>Bacillati</taxon>
        <taxon>Actinomycetota</taxon>
        <taxon>Actinomycetes</taxon>
        <taxon>Kitasatosporales</taxon>
        <taxon>Streptomycetaceae</taxon>
        <taxon>Streptomyces</taxon>
    </lineage>
</organism>
<evidence type="ECO:0000313" key="9">
    <source>
        <dbReference type="EMBL" id="BDM70889.1"/>
    </source>
</evidence>
<evidence type="ECO:0000256" key="1">
    <source>
        <dbReference type="ARBA" id="ARBA00022448"/>
    </source>
</evidence>
<dbReference type="InterPro" id="IPR017871">
    <property type="entry name" value="ABC_transporter-like_CS"/>
</dbReference>
<reference evidence="9" key="1">
    <citation type="submission" date="2022-06" db="EMBL/GenBank/DDBJ databases">
        <title>Complete genome sequence of Streptomyces nigrescens HEK616.</title>
        <authorList>
            <person name="Asamizu S."/>
            <person name="Onaka H."/>
        </authorList>
    </citation>
    <scope>NUCLEOTIDE SEQUENCE</scope>
    <source>
        <strain evidence="9">HEK616</strain>
    </source>
</reference>
<dbReference type="Gene3D" id="3.40.50.300">
    <property type="entry name" value="P-loop containing nucleotide triphosphate hydrolases"/>
    <property type="match status" value="1"/>
</dbReference>
<keyword evidence="2" id="KW-1003">Cell membrane</keyword>
<dbReference type="InterPro" id="IPR003439">
    <property type="entry name" value="ABC_transporter-like_ATP-bd"/>
</dbReference>
<feature type="compositionally biased region" description="Polar residues" evidence="7">
    <location>
        <begin position="343"/>
        <end position="357"/>
    </location>
</feature>
<proteinExistence type="predicted"/>
<gene>
    <name evidence="9" type="ORF">HEK616_43760</name>
</gene>
<evidence type="ECO:0000256" key="7">
    <source>
        <dbReference type="SAM" id="MobiDB-lite"/>
    </source>
</evidence>
<evidence type="ECO:0000259" key="8">
    <source>
        <dbReference type="PROSITE" id="PS50893"/>
    </source>
</evidence>
<dbReference type="PANTHER" id="PTHR42788">
    <property type="entry name" value="TAURINE IMPORT ATP-BINDING PROTEIN-RELATED"/>
    <property type="match status" value="1"/>
</dbReference>
<feature type="compositionally biased region" description="Polar residues" evidence="7">
    <location>
        <begin position="313"/>
        <end position="335"/>
    </location>
</feature>
<dbReference type="Proteomes" id="UP001059597">
    <property type="component" value="Chromosome"/>
</dbReference>
<dbReference type="PROSITE" id="PS00211">
    <property type="entry name" value="ABC_TRANSPORTER_1"/>
    <property type="match status" value="1"/>
</dbReference>
<keyword evidence="1" id="KW-0813">Transport</keyword>
<feature type="compositionally biased region" description="Low complexity" evidence="7">
    <location>
        <begin position="29"/>
        <end position="46"/>
    </location>
</feature>
<feature type="region of interest" description="Disordered" evidence="7">
    <location>
        <begin position="279"/>
        <end position="357"/>
    </location>
</feature>
<keyword evidence="4" id="KW-0067">ATP-binding</keyword>
<evidence type="ECO:0000313" key="10">
    <source>
        <dbReference type="Proteomes" id="UP001059597"/>
    </source>
</evidence>
<feature type="compositionally biased region" description="Basic and acidic residues" evidence="7">
    <location>
        <begin position="16"/>
        <end position="27"/>
    </location>
</feature>
<name>A0ABM7ZX02_STRNI</name>
<dbReference type="PANTHER" id="PTHR42788:SF17">
    <property type="entry name" value="ALIPHATIC SULFONATES IMPORT ATP-BINDING PROTEIN SSUB"/>
    <property type="match status" value="1"/>
</dbReference>
<keyword evidence="5" id="KW-1278">Translocase</keyword>
<dbReference type="SMART" id="SM00382">
    <property type="entry name" value="AAA"/>
    <property type="match status" value="1"/>
</dbReference>
<evidence type="ECO:0000256" key="2">
    <source>
        <dbReference type="ARBA" id="ARBA00022475"/>
    </source>
</evidence>
<dbReference type="EMBL" id="AP026073">
    <property type="protein sequence ID" value="BDM70889.1"/>
    <property type="molecule type" value="Genomic_DNA"/>
</dbReference>
<evidence type="ECO:0000256" key="6">
    <source>
        <dbReference type="ARBA" id="ARBA00023136"/>
    </source>
</evidence>
<dbReference type="SUPFAM" id="SSF52540">
    <property type="entry name" value="P-loop containing nucleoside triphosphate hydrolases"/>
    <property type="match status" value="1"/>
</dbReference>
<keyword evidence="3" id="KW-0547">Nucleotide-binding</keyword>
<dbReference type="InterPro" id="IPR050166">
    <property type="entry name" value="ABC_transporter_ATP-bind"/>
</dbReference>
<feature type="domain" description="ABC transporter" evidence="8">
    <location>
        <begin position="52"/>
        <end position="266"/>
    </location>
</feature>
<evidence type="ECO:0000256" key="3">
    <source>
        <dbReference type="ARBA" id="ARBA00022741"/>
    </source>
</evidence>
<accession>A0ABM7ZX02</accession>
<evidence type="ECO:0000256" key="4">
    <source>
        <dbReference type="ARBA" id="ARBA00022840"/>
    </source>
</evidence>
<evidence type="ECO:0000256" key="5">
    <source>
        <dbReference type="ARBA" id="ARBA00022967"/>
    </source>
</evidence>
<dbReference type="InterPro" id="IPR027417">
    <property type="entry name" value="P-loop_NTPase"/>
</dbReference>